<dbReference type="InterPro" id="IPR007324">
    <property type="entry name" value="Sugar-bd_dom_put"/>
</dbReference>
<dbReference type="InterPro" id="IPR036388">
    <property type="entry name" value="WH-like_DNA-bd_sf"/>
</dbReference>
<dbReference type="GO" id="GO:0030246">
    <property type="term" value="F:carbohydrate binding"/>
    <property type="evidence" value="ECO:0007669"/>
    <property type="project" value="InterPro"/>
</dbReference>
<reference evidence="6 7" key="1">
    <citation type="submission" date="2018-05" db="EMBL/GenBank/DDBJ databases">
        <title>Genetic diversity of glacier-inhabiting Cryobacterium bacteria in China and description of Cryobacterium mengkeensis sp. nov. and Arthrobacter glacialis sp. nov.</title>
        <authorList>
            <person name="Liu Q."/>
            <person name="Xin Y.-H."/>
        </authorList>
    </citation>
    <scope>NUCLEOTIDE SEQUENCE [LARGE SCALE GENOMIC DNA]</scope>
    <source>
        <strain evidence="6 7">LI2</strain>
    </source>
</reference>
<dbReference type="InterPro" id="IPR051054">
    <property type="entry name" value="SorC_transcr_regulators"/>
</dbReference>
<dbReference type="PANTHER" id="PTHR34294:SF1">
    <property type="entry name" value="TRANSCRIPTIONAL REGULATOR LSRR"/>
    <property type="match status" value="1"/>
</dbReference>
<dbReference type="OrthoDB" id="186585at2"/>
<organism evidence="6 7">
    <name type="scientific">Arthrobacter livingstonensis</name>
    <dbReference type="NCBI Taxonomy" id="670078"/>
    <lineage>
        <taxon>Bacteria</taxon>
        <taxon>Bacillati</taxon>
        <taxon>Actinomycetota</taxon>
        <taxon>Actinomycetes</taxon>
        <taxon>Micrococcales</taxon>
        <taxon>Micrococcaceae</taxon>
        <taxon>Arthrobacter</taxon>
    </lineage>
</organism>
<dbReference type="Gene3D" id="3.40.50.1360">
    <property type="match status" value="1"/>
</dbReference>
<dbReference type="Pfam" id="PF04198">
    <property type="entry name" value="Sugar-bind"/>
    <property type="match status" value="1"/>
</dbReference>
<evidence type="ECO:0000256" key="1">
    <source>
        <dbReference type="ARBA" id="ARBA00010466"/>
    </source>
</evidence>
<comment type="caution">
    <text evidence="6">The sequence shown here is derived from an EMBL/GenBank/DDBJ whole genome shotgun (WGS) entry which is preliminary data.</text>
</comment>
<keyword evidence="4" id="KW-0804">Transcription</keyword>
<dbReference type="RefSeq" id="WP_110500413.1">
    <property type="nucleotide sequence ID" value="NZ_QJVD01000006.1"/>
</dbReference>
<evidence type="ECO:0000256" key="4">
    <source>
        <dbReference type="ARBA" id="ARBA00023163"/>
    </source>
</evidence>
<protein>
    <submittedName>
        <fullName evidence="6">Cro/Cl family transcriptional regulator</fullName>
    </submittedName>
</protein>
<dbReference type="InterPro" id="IPR037171">
    <property type="entry name" value="NagB/RpiA_transferase-like"/>
</dbReference>
<gene>
    <name evidence="6" type="ORF">CVV68_07705</name>
</gene>
<evidence type="ECO:0000313" key="6">
    <source>
        <dbReference type="EMBL" id="PYI68198.1"/>
    </source>
</evidence>
<dbReference type="GO" id="GO:0003677">
    <property type="term" value="F:DNA binding"/>
    <property type="evidence" value="ECO:0007669"/>
    <property type="project" value="UniProtKB-KW"/>
</dbReference>
<dbReference type="EMBL" id="QJVD01000006">
    <property type="protein sequence ID" value="PYI68198.1"/>
    <property type="molecule type" value="Genomic_DNA"/>
</dbReference>
<sequence>MSRLTHEELLASIGQAYYLDNRSKVEIATEHGISRFQVARFLDEARAEGIVHIEIRHPGREAAIDAGALAHALGIRRVVVVKNVGDELEQRDLQAHAVAGELMRDVRTGMTIGISWSRTLDLAARHVSELPKCNIVQLAGALPVPGGGNPLELVQRLGRMGKGATWPMWAPLVVDSAATANGLRRQPEIADAMGKADSLDLAVVALGAWGPNLSTVWDRVDNAVRQEALANGAVAECSGRLIAADGAPVASDLDARVLSVTVPQLRGTPTVIAVAHGNGRAAAVRACIAAGIVQTLVVDEALALALQAATPARKGKSA</sequence>
<feature type="domain" description="Sugar-binding" evidence="5">
    <location>
        <begin position="68"/>
        <end position="306"/>
    </location>
</feature>
<dbReference type="AlphaFoldDB" id="A0A2V5LA43"/>
<name>A0A2V5LA43_9MICC</name>
<evidence type="ECO:0000313" key="7">
    <source>
        <dbReference type="Proteomes" id="UP000247832"/>
    </source>
</evidence>
<dbReference type="Proteomes" id="UP000247832">
    <property type="component" value="Unassembled WGS sequence"/>
</dbReference>
<evidence type="ECO:0000256" key="2">
    <source>
        <dbReference type="ARBA" id="ARBA00023015"/>
    </source>
</evidence>
<proteinExistence type="inferred from homology"/>
<evidence type="ECO:0000259" key="5">
    <source>
        <dbReference type="Pfam" id="PF04198"/>
    </source>
</evidence>
<keyword evidence="3" id="KW-0238">DNA-binding</keyword>
<evidence type="ECO:0000256" key="3">
    <source>
        <dbReference type="ARBA" id="ARBA00023125"/>
    </source>
</evidence>
<dbReference type="PANTHER" id="PTHR34294">
    <property type="entry name" value="TRANSCRIPTIONAL REGULATOR-RELATED"/>
    <property type="match status" value="1"/>
</dbReference>
<keyword evidence="2" id="KW-0805">Transcription regulation</keyword>
<accession>A0A2V5LA43</accession>
<comment type="similarity">
    <text evidence="1">Belongs to the SorC transcriptional regulatory family.</text>
</comment>
<dbReference type="Gene3D" id="1.10.10.10">
    <property type="entry name" value="Winged helix-like DNA-binding domain superfamily/Winged helix DNA-binding domain"/>
    <property type="match status" value="1"/>
</dbReference>
<dbReference type="SUPFAM" id="SSF100950">
    <property type="entry name" value="NagB/RpiA/CoA transferase-like"/>
    <property type="match status" value="1"/>
</dbReference>
<keyword evidence="7" id="KW-1185">Reference proteome</keyword>